<dbReference type="Pfam" id="PF00271">
    <property type="entry name" value="Helicase_C"/>
    <property type="match status" value="1"/>
</dbReference>
<evidence type="ECO:0000259" key="5">
    <source>
        <dbReference type="PROSITE" id="PS51192"/>
    </source>
</evidence>
<dbReference type="GO" id="GO:0005634">
    <property type="term" value="C:nucleus"/>
    <property type="evidence" value="ECO:0007669"/>
    <property type="project" value="TreeGrafter"/>
</dbReference>
<dbReference type="PANTHER" id="PTHR45626:SF14">
    <property type="entry name" value="ATP-DEPENDENT DNA HELICASE (EUROFUNG)"/>
    <property type="match status" value="1"/>
</dbReference>
<dbReference type="InterPro" id="IPR014001">
    <property type="entry name" value="Helicase_ATP-bd"/>
</dbReference>
<accession>A0A5C3L715</accession>
<dbReference type="GO" id="GO:0006281">
    <property type="term" value="P:DNA repair"/>
    <property type="evidence" value="ECO:0007669"/>
    <property type="project" value="TreeGrafter"/>
</dbReference>
<dbReference type="Gene3D" id="3.40.50.10810">
    <property type="entry name" value="Tandem AAA-ATPase domain"/>
    <property type="match status" value="2"/>
</dbReference>
<evidence type="ECO:0000256" key="2">
    <source>
        <dbReference type="ARBA" id="ARBA00022801"/>
    </source>
</evidence>
<feature type="region of interest" description="Disordered" evidence="4">
    <location>
        <begin position="45"/>
        <end position="76"/>
    </location>
</feature>
<keyword evidence="8" id="KW-1185">Reference proteome</keyword>
<dbReference type="GO" id="GO:0005524">
    <property type="term" value="F:ATP binding"/>
    <property type="evidence" value="ECO:0007669"/>
    <property type="project" value="UniProtKB-KW"/>
</dbReference>
<dbReference type="InterPro" id="IPR000330">
    <property type="entry name" value="SNF2_N"/>
</dbReference>
<evidence type="ECO:0008006" key="9">
    <source>
        <dbReference type="Google" id="ProtNLM"/>
    </source>
</evidence>
<keyword evidence="2" id="KW-0378">Hydrolase</keyword>
<feature type="domain" description="Helicase C-terminal" evidence="6">
    <location>
        <begin position="776"/>
        <end position="940"/>
    </location>
</feature>
<feature type="compositionally biased region" description="Basic and acidic residues" evidence="4">
    <location>
        <begin position="234"/>
        <end position="244"/>
    </location>
</feature>
<dbReference type="InterPro" id="IPR049730">
    <property type="entry name" value="SNF2/RAD54-like_C"/>
</dbReference>
<dbReference type="AlphaFoldDB" id="A0A5C3L715"/>
<dbReference type="PROSITE" id="PS51192">
    <property type="entry name" value="HELICASE_ATP_BIND_1"/>
    <property type="match status" value="1"/>
</dbReference>
<dbReference type="OrthoDB" id="448448at2759"/>
<dbReference type="GO" id="GO:0016787">
    <property type="term" value="F:hydrolase activity"/>
    <property type="evidence" value="ECO:0007669"/>
    <property type="project" value="UniProtKB-KW"/>
</dbReference>
<dbReference type="Pfam" id="PF00176">
    <property type="entry name" value="SNF2-rel_dom"/>
    <property type="match status" value="1"/>
</dbReference>
<reference evidence="7 8" key="1">
    <citation type="journal article" date="2019" name="Nat. Ecol. Evol.">
        <title>Megaphylogeny resolves global patterns of mushroom evolution.</title>
        <authorList>
            <person name="Varga T."/>
            <person name="Krizsan K."/>
            <person name="Foldi C."/>
            <person name="Dima B."/>
            <person name="Sanchez-Garcia M."/>
            <person name="Sanchez-Ramirez S."/>
            <person name="Szollosi G.J."/>
            <person name="Szarkandi J.G."/>
            <person name="Papp V."/>
            <person name="Albert L."/>
            <person name="Andreopoulos W."/>
            <person name="Angelini C."/>
            <person name="Antonin V."/>
            <person name="Barry K.W."/>
            <person name="Bougher N.L."/>
            <person name="Buchanan P."/>
            <person name="Buyck B."/>
            <person name="Bense V."/>
            <person name="Catcheside P."/>
            <person name="Chovatia M."/>
            <person name="Cooper J."/>
            <person name="Damon W."/>
            <person name="Desjardin D."/>
            <person name="Finy P."/>
            <person name="Geml J."/>
            <person name="Haridas S."/>
            <person name="Hughes K."/>
            <person name="Justo A."/>
            <person name="Karasinski D."/>
            <person name="Kautmanova I."/>
            <person name="Kiss B."/>
            <person name="Kocsube S."/>
            <person name="Kotiranta H."/>
            <person name="LaButti K.M."/>
            <person name="Lechner B.E."/>
            <person name="Liimatainen K."/>
            <person name="Lipzen A."/>
            <person name="Lukacs Z."/>
            <person name="Mihaltcheva S."/>
            <person name="Morgado L.N."/>
            <person name="Niskanen T."/>
            <person name="Noordeloos M.E."/>
            <person name="Ohm R.A."/>
            <person name="Ortiz-Santana B."/>
            <person name="Ovrebo C."/>
            <person name="Racz N."/>
            <person name="Riley R."/>
            <person name="Savchenko A."/>
            <person name="Shiryaev A."/>
            <person name="Soop K."/>
            <person name="Spirin V."/>
            <person name="Szebenyi C."/>
            <person name="Tomsovsky M."/>
            <person name="Tulloss R.E."/>
            <person name="Uehling J."/>
            <person name="Grigoriev I.V."/>
            <person name="Vagvolgyi C."/>
            <person name="Papp T."/>
            <person name="Martin F.M."/>
            <person name="Miettinen O."/>
            <person name="Hibbett D.S."/>
            <person name="Nagy L.G."/>
        </authorList>
    </citation>
    <scope>NUCLEOTIDE SEQUENCE [LARGE SCALE GENOMIC DNA]</scope>
    <source>
        <strain evidence="7 8">CBS 121175</strain>
    </source>
</reference>
<feature type="domain" description="Helicase ATP-binding" evidence="5">
    <location>
        <begin position="404"/>
        <end position="615"/>
    </location>
</feature>
<protein>
    <recommendedName>
        <fullName evidence="9">P-loop containing nucleoside triphosphate hydrolase protein</fullName>
    </recommendedName>
</protein>
<dbReference type="STRING" id="230819.A0A5C3L715"/>
<dbReference type="SUPFAM" id="SSF52540">
    <property type="entry name" value="P-loop containing nucleoside triphosphate hydrolases"/>
    <property type="match status" value="2"/>
</dbReference>
<evidence type="ECO:0000313" key="7">
    <source>
        <dbReference type="EMBL" id="TFK28432.1"/>
    </source>
</evidence>
<dbReference type="EMBL" id="ML210156">
    <property type="protein sequence ID" value="TFK28432.1"/>
    <property type="molecule type" value="Genomic_DNA"/>
</dbReference>
<evidence type="ECO:0000256" key="4">
    <source>
        <dbReference type="SAM" id="MobiDB-lite"/>
    </source>
</evidence>
<feature type="region of interest" description="Disordered" evidence="4">
    <location>
        <begin position="104"/>
        <end position="145"/>
    </location>
</feature>
<dbReference type="PROSITE" id="PS51194">
    <property type="entry name" value="HELICASE_CTER"/>
    <property type="match status" value="1"/>
</dbReference>
<dbReference type="CDD" id="cd18793">
    <property type="entry name" value="SF2_C_SNF"/>
    <property type="match status" value="1"/>
</dbReference>
<evidence type="ECO:0000256" key="1">
    <source>
        <dbReference type="ARBA" id="ARBA00022741"/>
    </source>
</evidence>
<dbReference type="InterPro" id="IPR027417">
    <property type="entry name" value="P-loop_NTPase"/>
</dbReference>
<dbReference type="InterPro" id="IPR001650">
    <property type="entry name" value="Helicase_C-like"/>
</dbReference>
<name>A0A5C3L715_COPMA</name>
<dbReference type="SMART" id="SM00490">
    <property type="entry name" value="HELICc"/>
    <property type="match status" value="1"/>
</dbReference>
<keyword evidence="1" id="KW-0547">Nucleotide-binding</keyword>
<gene>
    <name evidence="7" type="ORF">FA15DRAFT_701095</name>
</gene>
<evidence type="ECO:0000256" key="3">
    <source>
        <dbReference type="ARBA" id="ARBA00022840"/>
    </source>
</evidence>
<proteinExistence type="predicted"/>
<organism evidence="7 8">
    <name type="scientific">Coprinopsis marcescibilis</name>
    <name type="common">Agaric fungus</name>
    <name type="synonym">Psathyrella marcescibilis</name>
    <dbReference type="NCBI Taxonomy" id="230819"/>
    <lineage>
        <taxon>Eukaryota</taxon>
        <taxon>Fungi</taxon>
        <taxon>Dikarya</taxon>
        <taxon>Basidiomycota</taxon>
        <taxon>Agaricomycotina</taxon>
        <taxon>Agaricomycetes</taxon>
        <taxon>Agaricomycetidae</taxon>
        <taxon>Agaricales</taxon>
        <taxon>Agaricineae</taxon>
        <taxon>Psathyrellaceae</taxon>
        <taxon>Coprinopsis</taxon>
    </lineage>
</organism>
<dbReference type="Proteomes" id="UP000307440">
    <property type="component" value="Unassembled WGS sequence"/>
</dbReference>
<dbReference type="PANTHER" id="PTHR45626">
    <property type="entry name" value="TRANSCRIPTION TERMINATION FACTOR 2-RELATED"/>
    <property type="match status" value="1"/>
</dbReference>
<feature type="compositionally biased region" description="Low complexity" evidence="4">
    <location>
        <begin position="219"/>
        <end position="231"/>
    </location>
</feature>
<dbReference type="SMART" id="SM00487">
    <property type="entry name" value="DEXDc"/>
    <property type="match status" value="1"/>
</dbReference>
<dbReference type="Gene3D" id="3.40.50.300">
    <property type="entry name" value="P-loop containing nucleotide triphosphate hydrolases"/>
    <property type="match status" value="1"/>
</dbReference>
<dbReference type="InterPro" id="IPR038718">
    <property type="entry name" value="SNF2-like_sf"/>
</dbReference>
<dbReference type="InterPro" id="IPR050628">
    <property type="entry name" value="SNF2_RAD54_helicase_TF"/>
</dbReference>
<evidence type="ECO:0000259" key="6">
    <source>
        <dbReference type="PROSITE" id="PS51194"/>
    </source>
</evidence>
<feature type="compositionally biased region" description="Polar residues" evidence="4">
    <location>
        <begin position="278"/>
        <end position="320"/>
    </location>
</feature>
<keyword evidence="3" id="KW-0067">ATP-binding</keyword>
<sequence length="953" mass="106297">MSKLKPPRLADDPFAMMGSAFEGLGRERFDRGSVEHRRAQAAFGQSALYGGAGQNASDDPYSVPRGYPAADPVQSRPFVTPLRKSADSRLYAAGHDRSVRAVASHAASGSVSQGRTVPLKKLQVSSPPSTGKKVASVSSSSRGHVKEEYVEEVGLEFSVLSSKRPTAYGTRNTIGKAEYGAYPTPTRTPADRKLSRLISAKVKVESEDEDEDEEEDAPISKPLLSLLSKIPANIRRDPHSKTELADPFPSISAPRSVKQESRPSSSRGLLTPEPSPLKKTSTSAYTQYRQPTVKGSKTSSFPTSTSNYTATKQTSTKGSTRVALNNAADYTPTPPRLGTFKPLLALEVPILDFKDPVEIVIDGEAISLTVLPNKDALMWHQEMDLRTLLAETIAREILRIENDATLFDVPQGRILFYSMGAGKTHLTVALLLQTTTQIPDLYKQLGVPYEAKPILIIAEKALKLQWTDHLSRLTNGKLRGALFERNDATSRGRLTKANIWIVTIDVLLRQCTKYLEYWRKKLEDWRFGGCIGPKPDKLRPAADDVKALWKEQPFYAVEFHYVVYDEFHKRLGNPGNLGAKSVLELKVDNVLLLSGTPAQNKLEELETPFEFLQHPSKRGGFRLPISNDVISHLFLSRRQVDGGPNRTPLFPLTTRYQFIVNVKGTKGQEAAIQWVLGYVPNILSKILRQRQVLMHPGLILQAFLEHHYPSQLDNSDIIEAVKEAGKSVPVSNNLLSISAKDRIEYPVDFTDVAAKLTQEEKDNLQTVLNDKWLSPKIKAALRILKQIDSERPGQKTLIFSNFPSLLFIVAKFLDERNIRHVTYTGATSDKDREAALNTLRDDSGCKVMLISIKAGGTGLNIHFANNVIILDPWWNPFVEEQAISRVHRRGQERDVYVYRIISPGTIEDKVVATQQGKRDVIEKFGDRCVAQMEVTERELSRTPRESSWFAYKP</sequence>
<feature type="region of interest" description="Disordered" evidence="4">
    <location>
        <begin position="166"/>
        <end position="320"/>
    </location>
</feature>
<dbReference type="GO" id="GO:0008094">
    <property type="term" value="F:ATP-dependent activity, acting on DNA"/>
    <property type="evidence" value="ECO:0007669"/>
    <property type="project" value="TreeGrafter"/>
</dbReference>
<evidence type="ECO:0000313" key="8">
    <source>
        <dbReference type="Proteomes" id="UP000307440"/>
    </source>
</evidence>
<feature type="compositionally biased region" description="Acidic residues" evidence="4">
    <location>
        <begin position="206"/>
        <end position="217"/>
    </location>
</feature>